<dbReference type="EMBL" id="DSMG01000002">
    <property type="protein sequence ID" value="HDX29889.1"/>
    <property type="molecule type" value="Genomic_DNA"/>
</dbReference>
<dbReference type="PANTHER" id="PTHR35525:SF3">
    <property type="entry name" value="BLL6575 PROTEIN"/>
    <property type="match status" value="1"/>
</dbReference>
<organism evidence="2">
    <name type="scientific">Caldilinea aerophila</name>
    <dbReference type="NCBI Taxonomy" id="133453"/>
    <lineage>
        <taxon>Bacteria</taxon>
        <taxon>Bacillati</taxon>
        <taxon>Chloroflexota</taxon>
        <taxon>Caldilineae</taxon>
        <taxon>Caldilineales</taxon>
        <taxon>Caldilineaceae</taxon>
        <taxon>Caldilinea</taxon>
    </lineage>
</organism>
<reference evidence="2" key="1">
    <citation type="journal article" date="2020" name="mSystems">
        <title>Genome- and Community-Level Interaction Insights into Carbon Utilization and Element Cycling Functions of Hydrothermarchaeota in Hydrothermal Sediment.</title>
        <authorList>
            <person name="Zhou Z."/>
            <person name="Liu Y."/>
            <person name="Xu W."/>
            <person name="Pan J."/>
            <person name="Luo Z.H."/>
            <person name="Li M."/>
        </authorList>
    </citation>
    <scope>NUCLEOTIDE SEQUENCE [LARGE SCALE GENOMIC DNA]</scope>
    <source>
        <strain evidence="2">SpSt-289</strain>
    </source>
</reference>
<dbReference type="SUPFAM" id="SSF160904">
    <property type="entry name" value="Jann2411-like"/>
    <property type="match status" value="1"/>
</dbReference>
<dbReference type="Pfam" id="PF07336">
    <property type="entry name" value="ABATE"/>
    <property type="match status" value="1"/>
</dbReference>
<gene>
    <name evidence="2" type="ORF">ENQ20_00165</name>
</gene>
<dbReference type="AlphaFoldDB" id="A0A7C1JYD9"/>
<dbReference type="Pfam" id="PF11706">
    <property type="entry name" value="zf-CGNR"/>
    <property type="match status" value="1"/>
</dbReference>
<sequence length="222" mass="25326">MQEVRKGTMEIEKQHEHHGHFKAVGGALCLDFTNTISARDTESPNERLSTYDDLLAWGEAVGALPKEQIARLRQEAKLQPADAEVTLQWAVQLRESLFRIFGSVIAGVAPAPGDLAFLNDAISRSYPYLRLRPGIPNFIEGWEEARGHLDRIVWPVVRSAVALLTEGELDRVRICDGEHCGWLFIDRSKNHSRRWCDMRDCGNVAKVRRYRRKHKEEIGTNR</sequence>
<feature type="domain" description="Zinc finger CGNR" evidence="1">
    <location>
        <begin position="171"/>
        <end position="214"/>
    </location>
</feature>
<evidence type="ECO:0000313" key="2">
    <source>
        <dbReference type="EMBL" id="HDX29889.1"/>
    </source>
</evidence>
<dbReference type="InterPro" id="IPR021005">
    <property type="entry name" value="Znf_CGNR"/>
</dbReference>
<name>A0A7C1JYD9_9CHLR</name>
<protein>
    <recommendedName>
        <fullName evidence="1">Zinc finger CGNR domain-containing protein</fullName>
    </recommendedName>
</protein>
<dbReference type="PANTHER" id="PTHR35525">
    <property type="entry name" value="BLL6575 PROTEIN"/>
    <property type="match status" value="1"/>
</dbReference>
<proteinExistence type="predicted"/>
<comment type="caution">
    <text evidence="2">The sequence shown here is derived from an EMBL/GenBank/DDBJ whole genome shotgun (WGS) entry which is preliminary data.</text>
</comment>
<evidence type="ECO:0000259" key="1">
    <source>
        <dbReference type="Pfam" id="PF11706"/>
    </source>
</evidence>
<dbReference type="InterPro" id="IPR023286">
    <property type="entry name" value="ABATE_dom_sf"/>
</dbReference>
<accession>A0A7C1JYD9</accession>
<dbReference type="Gene3D" id="1.10.3300.10">
    <property type="entry name" value="Jann2411-like domain"/>
    <property type="match status" value="1"/>
</dbReference>
<dbReference type="InterPro" id="IPR010852">
    <property type="entry name" value="ABATE"/>
</dbReference>